<protein>
    <submittedName>
        <fullName evidence="1">DUF1657 domain-containing protein</fullName>
    </submittedName>
</protein>
<keyword evidence="2" id="KW-1185">Reference proteome</keyword>
<comment type="caution">
    <text evidence="1">The sequence shown here is derived from an EMBL/GenBank/DDBJ whole genome shotgun (WGS) entry which is preliminary data.</text>
</comment>
<dbReference type="Pfam" id="PF07870">
    <property type="entry name" value="DUF1657"/>
    <property type="match status" value="1"/>
</dbReference>
<accession>A0A4R4EBK2</accession>
<reference evidence="1 2" key="1">
    <citation type="submission" date="2019-03" db="EMBL/GenBank/DDBJ databases">
        <authorList>
            <person name="Kim M.K.M."/>
        </authorList>
    </citation>
    <scope>NUCLEOTIDE SEQUENCE [LARGE SCALE GENOMIC DNA]</scope>
    <source>
        <strain evidence="1 2">18JY21-1</strain>
    </source>
</reference>
<gene>
    <name evidence="1" type="ORF">E0485_11360</name>
</gene>
<evidence type="ECO:0000313" key="1">
    <source>
        <dbReference type="EMBL" id="TCZ77059.1"/>
    </source>
</evidence>
<name>A0A4R4EBK2_9BACL</name>
<dbReference type="Proteomes" id="UP000295418">
    <property type="component" value="Unassembled WGS sequence"/>
</dbReference>
<dbReference type="OrthoDB" id="1684731at2"/>
<dbReference type="AlphaFoldDB" id="A0A4R4EBK2"/>
<dbReference type="InterPro" id="IPR012347">
    <property type="entry name" value="Ferritin-like"/>
</dbReference>
<evidence type="ECO:0000313" key="2">
    <source>
        <dbReference type="Proteomes" id="UP000295418"/>
    </source>
</evidence>
<dbReference type="EMBL" id="SKFG01000010">
    <property type="protein sequence ID" value="TCZ77059.1"/>
    <property type="molecule type" value="Genomic_DNA"/>
</dbReference>
<proteinExistence type="predicted"/>
<organism evidence="1 2">
    <name type="scientific">Paenibacillus albiflavus</name>
    <dbReference type="NCBI Taxonomy" id="2545760"/>
    <lineage>
        <taxon>Bacteria</taxon>
        <taxon>Bacillati</taxon>
        <taxon>Bacillota</taxon>
        <taxon>Bacilli</taxon>
        <taxon>Bacillales</taxon>
        <taxon>Paenibacillaceae</taxon>
        <taxon>Paenibacillus</taxon>
    </lineage>
</organism>
<sequence length="68" mass="7406">MTVASQVKTTLASLKSAQASLETFALGTQNKDAKQLFETAAQTTQGVVDQLSSRVQQLEQEEPQYKGF</sequence>
<dbReference type="InterPro" id="IPR012452">
    <property type="entry name" value="DUF1657"/>
</dbReference>
<dbReference type="RefSeq" id="WP_132418159.1">
    <property type="nucleotide sequence ID" value="NZ_SKFG01000010.1"/>
</dbReference>
<dbReference type="Gene3D" id="1.20.1260.10">
    <property type="match status" value="1"/>
</dbReference>